<dbReference type="EMBL" id="JASCZI010271882">
    <property type="protein sequence ID" value="MED6216634.1"/>
    <property type="molecule type" value="Genomic_DNA"/>
</dbReference>
<sequence length="323" mass="36556">MTSVGEVGAISSSKLGYEWVSDSVWKIPTKFVDAEGVRRLGPPSAWVREGSKVSVKFLPCSPSERVCHRGPNGEWFFMYTCVLAEIGVRFPFTRFECAVLRQVNCAPSQIHHNYWAYMRAFQILMEYLGESPSLEVFFFLFQAKGVDRETKIPDCNTSSLKSFFKQRAEKELSSSQVVKIEKGSEVNKPAERKRPVSLKMLRSEEASGKKVIDLTDAKCCAREISLKEIANFTRSQEGLHGFNGTEDLSSLWCEHFPFSIVADEHFQSKADFDLLKKVGKVVAARYMQVEAAWLLCLSRECEVQAMGEESSQQEKKADLIEVE</sequence>
<dbReference type="Proteomes" id="UP001341840">
    <property type="component" value="Unassembled WGS sequence"/>
</dbReference>
<evidence type="ECO:0000313" key="3">
    <source>
        <dbReference type="Proteomes" id="UP001341840"/>
    </source>
</evidence>
<proteinExistence type="predicted"/>
<evidence type="ECO:0000313" key="2">
    <source>
        <dbReference type="EMBL" id="MED6216634.1"/>
    </source>
</evidence>
<evidence type="ECO:0000259" key="1">
    <source>
        <dbReference type="Pfam" id="PF04195"/>
    </source>
</evidence>
<organism evidence="2 3">
    <name type="scientific">Stylosanthes scabra</name>
    <dbReference type="NCBI Taxonomy" id="79078"/>
    <lineage>
        <taxon>Eukaryota</taxon>
        <taxon>Viridiplantae</taxon>
        <taxon>Streptophyta</taxon>
        <taxon>Embryophyta</taxon>
        <taxon>Tracheophyta</taxon>
        <taxon>Spermatophyta</taxon>
        <taxon>Magnoliopsida</taxon>
        <taxon>eudicotyledons</taxon>
        <taxon>Gunneridae</taxon>
        <taxon>Pentapetalae</taxon>
        <taxon>rosids</taxon>
        <taxon>fabids</taxon>
        <taxon>Fabales</taxon>
        <taxon>Fabaceae</taxon>
        <taxon>Papilionoideae</taxon>
        <taxon>50 kb inversion clade</taxon>
        <taxon>dalbergioids sensu lato</taxon>
        <taxon>Dalbergieae</taxon>
        <taxon>Pterocarpus clade</taxon>
        <taxon>Stylosanthes</taxon>
    </lineage>
</organism>
<feature type="domain" description="Transposase (putative) gypsy type" evidence="1">
    <location>
        <begin position="83"/>
        <end position="144"/>
    </location>
</feature>
<name>A0ABU6Z294_9FABA</name>
<gene>
    <name evidence="2" type="ORF">PIB30_009523</name>
</gene>
<accession>A0ABU6Z294</accession>
<protein>
    <recommendedName>
        <fullName evidence="1">Transposase (putative) gypsy type domain-containing protein</fullName>
    </recommendedName>
</protein>
<dbReference type="Pfam" id="PF04195">
    <property type="entry name" value="Transposase_28"/>
    <property type="match status" value="1"/>
</dbReference>
<reference evidence="2 3" key="1">
    <citation type="journal article" date="2023" name="Plants (Basel)">
        <title>Bridging the Gap: Combining Genomics and Transcriptomics Approaches to Understand Stylosanthes scabra, an Orphan Legume from the Brazilian Caatinga.</title>
        <authorList>
            <person name="Ferreira-Neto J.R.C."/>
            <person name="da Silva M.D."/>
            <person name="Binneck E."/>
            <person name="de Melo N.F."/>
            <person name="da Silva R.H."/>
            <person name="de Melo A.L.T.M."/>
            <person name="Pandolfi V."/>
            <person name="Bustamante F.O."/>
            <person name="Brasileiro-Vidal A.C."/>
            <person name="Benko-Iseppon A.M."/>
        </authorList>
    </citation>
    <scope>NUCLEOTIDE SEQUENCE [LARGE SCALE GENOMIC DNA]</scope>
    <source>
        <tissue evidence="2">Leaves</tissue>
    </source>
</reference>
<dbReference type="InterPro" id="IPR007321">
    <property type="entry name" value="Transposase_28"/>
</dbReference>
<keyword evidence="3" id="KW-1185">Reference proteome</keyword>
<comment type="caution">
    <text evidence="2">The sequence shown here is derived from an EMBL/GenBank/DDBJ whole genome shotgun (WGS) entry which is preliminary data.</text>
</comment>